<organism evidence="1 2">
    <name type="scientific">Aspergillus cavernicola</name>
    <dbReference type="NCBI Taxonomy" id="176166"/>
    <lineage>
        <taxon>Eukaryota</taxon>
        <taxon>Fungi</taxon>
        <taxon>Dikarya</taxon>
        <taxon>Ascomycota</taxon>
        <taxon>Pezizomycotina</taxon>
        <taxon>Eurotiomycetes</taxon>
        <taxon>Eurotiomycetidae</taxon>
        <taxon>Eurotiales</taxon>
        <taxon>Aspergillaceae</taxon>
        <taxon>Aspergillus</taxon>
        <taxon>Aspergillus subgen. Nidulantes</taxon>
    </lineage>
</organism>
<protein>
    <recommendedName>
        <fullName evidence="3">Nucleotidyltransferase family protein</fullName>
    </recommendedName>
</protein>
<name>A0ABR4IEZ8_9EURO</name>
<evidence type="ECO:0000313" key="2">
    <source>
        <dbReference type="Proteomes" id="UP001610335"/>
    </source>
</evidence>
<keyword evidence="2" id="KW-1185">Reference proteome</keyword>
<evidence type="ECO:0008006" key="3">
    <source>
        <dbReference type="Google" id="ProtNLM"/>
    </source>
</evidence>
<evidence type="ECO:0000313" key="1">
    <source>
        <dbReference type="EMBL" id="KAL2826315.1"/>
    </source>
</evidence>
<proteinExistence type="predicted"/>
<sequence>MLKAQQGPGGMSQLHGGAGLAVDVARILDEAGIPNVLWGWMAIALVGKDIGMREVDFVVPDEKVESATNVLAAAGFTVCMAPNCFELCEDRLPENHLDHWEGLPPEQRFMSWSHVNSVVAKDRRHPVAAAHFHVNTQYPSSEILAVHRKSYILWKFPPLTLDLPANDRNLMLSTDNRLTTRNGGTGPWIDLYPIKILTPCACAEALIYLRSRDYAHIKKLWRVWRSMLIVLSANDAEIRHQIQPSFRVVWESLNCRGPEEQNMWIPFNLLRDRLIAERELGELPPLDFEDVLQ</sequence>
<dbReference type="Proteomes" id="UP001610335">
    <property type="component" value="Unassembled WGS sequence"/>
</dbReference>
<comment type="caution">
    <text evidence="1">The sequence shown here is derived from an EMBL/GenBank/DDBJ whole genome shotgun (WGS) entry which is preliminary data.</text>
</comment>
<reference evidence="1 2" key="1">
    <citation type="submission" date="2024-07" db="EMBL/GenBank/DDBJ databases">
        <title>Section-level genome sequencing and comparative genomics of Aspergillus sections Usti and Cavernicolus.</title>
        <authorList>
            <consortium name="Lawrence Berkeley National Laboratory"/>
            <person name="Nybo J.L."/>
            <person name="Vesth T.C."/>
            <person name="Theobald S."/>
            <person name="Frisvad J.C."/>
            <person name="Larsen T.O."/>
            <person name="Kjaerboelling I."/>
            <person name="Rothschild-Mancinelli K."/>
            <person name="Lyhne E.K."/>
            <person name="Kogle M.E."/>
            <person name="Barry K."/>
            <person name="Clum A."/>
            <person name="Na H."/>
            <person name="Ledsgaard L."/>
            <person name="Lin J."/>
            <person name="Lipzen A."/>
            <person name="Kuo A."/>
            <person name="Riley R."/>
            <person name="Mondo S."/>
            <person name="LaButti K."/>
            <person name="Haridas S."/>
            <person name="Pangalinan J."/>
            <person name="Salamov A.A."/>
            <person name="Simmons B.A."/>
            <person name="Magnuson J.K."/>
            <person name="Chen J."/>
            <person name="Drula E."/>
            <person name="Henrissat B."/>
            <person name="Wiebenga A."/>
            <person name="Lubbers R.J."/>
            <person name="Gomes A.C."/>
            <person name="Makela M.R."/>
            <person name="Stajich J."/>
            <person name="Grigoriev I.V."/>
            <person name="Mortensen U.H."/>
            <person name="De vries R.P."/>
            <person name="Baker S.E."/>
            <person name="Andersen M.R."/>
        </authorList>
    </citation>
    <scope>NUCLEOTIDE SEQUENCE [LARGE SCALE GENOMIC DNA]</scope>
    <source>
        <strain evidence="1 2">CBS 600.67</strain>
    </source>
</reference>
<dbReference type="EMBL" id="JBFXLS010000031">
    <property type="protein sequence ID" value="KAL2826315.1"/>
    <property type="molecule type" value="Genomic_DNA"/>
</dbReference>
<gene>
    <name evidence="1" type="ORF">BDW59DRAFT_161154</name>
</gene>
<accession>A0ABR4IEZ8</accession>